<feature type="signal peptide" evidence="1">
    <location>
        <begin position="1"/>
        <end position="18"/>
    </location>
</feature>
<feature type="chain" id="PRO_5046947001" description="Solute-binding protein family 3/N-terminal domain-containing protein" evidence="1">
    <location>
        <begin position="19"/>
        <end position="287"/>
    </location>
</feature>
<evidence type="ECO:0008006" key="4">
    <source>
        <dbReference type="Google" id="ProtNLM"/>
    </source>
</evidence>
<dbReference type="RefSeq" id="WP_143872729.1">
    <property type="nucleotide sequence ID" value="NZ_CP041660.1"/>
</dbReference>
<evidence type="ECO:0000313" key="3">
    <source>
        <dbReference type="Proteomes" id="UP001467690"/>
    </source>
</evidence>
<dbReference type="SUPFAM" id="SSF53850">
    <property type="entry name" value="Periplasmic binding protein-like II"/>
    <property type="match status" value="1"/>
</dbReference>
<gene>
    <name evidence="2" type="ORF">ABS311_17090</name>
</gene>
<sequence>MNKIIFACMLIISSMASANTTYTLQASFDGDTKDSYEYQVLKLALDKTIDDYGSYQLDITATAVPPSRYIVEANANSHTNFIFVNSVSEDALTQLSYAKFPVLLGIVGYRVPLVSSSLKSRGYRISNRQELMNFSMIQGKGWLDTDILKDNGFTVYSGKFVEGLFHMVANERGDFFPIGASQISSALENFSHVDGLAIDDQVMLYYPLPRFFFMGASHQAKIKRIEYGLIKAYQDKSLQILWNKHFKQALDAINISDRKLFKFRNNYINGVDTSYEKYVFDPFAQDN</sequence>
<evidence type="ECO:0000256" key="1">
    <source>
        <dbReference type="SAM" id="SignalP"/>
    </source>
</evidence>
<reference evidence="2 3" key="1">
    <citation type="submission" date="2024-06" db="EMBL/GenBank/DDBJ databases">
        <authorList>
            <person name="Chen R.Y."/>
        </authorList>
    </citation>
    <scope>NUCLEOTIDE SEQUENCE [LARGE SCALE GENOMIC DNA]</scope>
    <source>
        <strain evidence="2 3">D2</strain>
    </source>
</reference>
<keyword evidence="1" id="KW-0732">Signal</keyword>
<protein>
    <recommendedName>
        <fullName evidence="4">Solute-binding protein family 3/N-terminal domain-containing protein</fullName>
    </recommendedName>
</protein>
<comment type="caution">
    <text evidence="2">The sequence shown here is derived from an EMBL/GenBank/DDBJ whole genome shotgun (WGS) entry which is preliminary data.</text>
</comment>
<keyword evidence="3" id="KW-1185">Reference proteome</keyword>
<evidence type="ECO:0000313" key="2">
    <source>
        <dbReference type="EMBL" id="MER2493596.1"/>
    </source>
</evidence>
<dbReference type="Proteomes" id="UP001467690">
    <property type="component" value="Unassembled WGS sequence"/>
</dbReference>
<organism evidence="2 3">
    <name type="scientific">Catenovulum sediminis</name>
    <dbReference type="NCBI Taxonomy" id="1740262"/>
    <lineage>
        <taxon>Bacteria</taxon>
        <taxon>Pseudomonadati</taxon>
        <taxon>Pseudomonadota</taxon>
        <taxon>Gammaproteobacteria</taxon>
        <taxon>Alteromonadales</taxon>
        <taxon>Alteromonadaceae</taxon>
        <taxon>Catenovulum</taxon>
    </lineage>
</organism>
<dbReference type="EMBL" id="JBELOE010000265">
    <property type="protein sequence ID" value="MER2493596.1"/>
    <property type="molecule type" value="Genomic_DNA"/>
</dbReference>
<accession>A0ABV1RKY4</accession>
<proteinExistence type="predicted"/>
<name>A0ABV1RKY4_9ALTE</name>